<dbReference type="SUPFAM" id="SSF46767">
    <property type="entry name" value="Methylated DNA-protein cysteine methyltransferase, C-terminal domain"/>
    <property type="match status" value="1"/>
</dbReference>
<name>A0A7I8DL41_9FIRM</name>
<keyword evidence="9" id="KW-1185">Reference proteome</keyword>
<evidence type="ECO:0000313" key="8">
    <source>
        <dbReference type="EMBL" id="BCJ99042.1"/>
    </source>
</evidence>
<dbReference type="InterPro" id="IPR036388">
    <property type="entry name" value="WH-like_DNA-bd_sf"/>
</dbReference>
<keyword evidence="3 8" id="KW-0808">Transferase</keyword>
<reference evidence="8 9" key="2">
    <citation type="submission" date="2020-08" db="EMBL/GenBank/DDBJ databases">
        <authorList>
            <person name="Ueki A."/>
            <person name="Tonouchi A."/>
        </authorList>
    </citation>
    <scope>NUCLEOTIDE SEQUENCE [LARGE SCALE GENOMIC DNA]</scope>
    <source>
        <strain evidence="8 9">CTTW</strain>
    </source>
</reference>
<comment type="catalytic activity">
    <reaction evidence="1">
        <text>a 4-O-methyl-thymidine in DNA + L-cysteinyl-[protein] = a thymidine in DNA + S-methyl-L-cysteinyl-[protein]</text>
        <dbReference type="Rhea" id="RHEA:53428"/>
        <dbReference type="Rhea" id="RHEA-COMP:10131"/>
        <dbReference type="Rhea" id="RHEA-COMP:10132"/>
        <dbReference type="Rhea" id="RHEA-COMP:13555"/>
        <dbReference type="Rhea" id="RHEA-COMP:13556"/>
        <dbReference type="ChEBI" id="CHEBI:29950"/>
        <dbReference type="ChEBI" id="CHEBI:82612"/>
        <dbReference type="ChEBI" id="CHEBI:137386"/>
        <dbReference type="ChEBI" id="CHEBI:137387"/>
        <dbReference type="EC" id="2.1.1.63"/>
    </reaction>
</comment>
<proteinExistence type="predicted"/>
<dbReference type="NCBIfam" id="TIGR00589">
    <property type="entry name" value="ogt"/>
    <property type="match status" value="1"/>
</dbReference>
<feature type="domain" description="Methylated-DNA-[protein]-cysteine S-methyltransferase DNA binding" evidence="7">
    <location>
        <begin position="6"/>
        <end position="87"/>
    </location>
</feature>
<dbReference type="InterPro" id="IPR036217">
    <property type="entry name" value="MethylDNA_cys_MeTrfase_DNAb"/>
</dbReference>
<evidence type="ECO:0000256" key="2">
    <source>
        <dbReference type="ARBA" id="ARBA00022603"/>
    </source>
</evidence>
<evidence type="ECO:0000256" key="4">
    <source>
        <dbReference type="ARBA" id="ARBA00022763"/>
    </source>
</evidence>
<dbReference type="CDD" id="cd06445">
    <property type="entry name" value="ATase"/>
    <property type="match status" value="1"/>
</dbReference>
<dbReference type="EMBL" id="AP023368">
    <property type="protein sequence ID" value="BCJ99042.1"/>
    <property type="molecule type" value="Genomic_DNA"/>
</dbReference>
<dbReference type="InterPro" id="IPR014048">
    <property type="entry name" value="MethylDNA_cys_MeTrfase_DNA-bd"/>
</dbReference>
<dbReference type="Gene3D" id="1.10.10.10">
    <property type="entry name" value="Winged helix-like DNA-binding domain superfamily/Winged helix DNA-binding domain"/>
    <property type="match status" value="1"/>
</dbReference>
<dbReference type="KEGG" id="acht:bsdcttw_20830"/>
<evidence type="ECO:0000256" key="1">
    <source>
        <dbReference type="ARBA" id="ARBA00001286"/>
    </source>
</evidence>
<dbReference type="PANTHER" id="PTHR42942:SF1">
    <property type="entry name" value="ALKYLTRANSFERASE-LIKE PROTEIN 1"/>
    <property type="match status" value="1"/>
</dbReference>
<dbReference type="GO" id="GO:0006281">
    <property type="term" value="P:DNA repair"/>
    <property type="evidence" value="ECO:0007669"/>
    <property type="project" value="UniProtKB-KW"/>
</dbReference>
<evidence type="ECO:0000259" key="7">
    <source>
        <dbReference type="Pfam" id="PF01035"/>
    </source>
</evidence>
<dbReference type="InterPro" id="IPR001497">
    <property type="entry name" value="MethylDNA_cys_MeTrfase_AS"/>
</dbReference>
<dbReference type="PANTHER" id="PTHR42942">
    <property type="entry name" value="6-O-METHYLGUANINE DNA METHYLTRANSFERASE"/>
    <property type="match status" value="1"/>
</dbReference>
<dbReference type="Proteomes" id="UP000515703">
    <property type="component" value="Chromosome"/>
</dbReference>
<dbReference type="RefSeq" id="WP_185259324.1">
    <property type="nucleotide sequence ID" value="NZ_AP023368.1"/>
</dbReference>
<dbReference type="GO" id="GO:0032259">
    <property type="term" value="P:methylation"/>
    <property type="evidence" value="ECO:0007669"/>
    <property type="project" value="UniProtKB-KW"/>
</dbReference>
<comment type="catalytic activity">
    <reaction evidence="6">
        <text>a 6-O-methyl-2'-deoxyguanosine in DNA + L-cysteinyl-[protein] = S-methyl-L-cysteinyl-[protein] + a 2'-deoxyguanosine in DNA</text>
        <dbReference type="Rhea" id="RHEA:24000"/>
        <dbReference type="Rhea" id="RHEA-COMP:10131"/>
        <dbReference type="Rhea" id="RHEA-COMP:10132"/>
        <dbReference type="Rhea" id="RHEA-COMP:11367"/>
        <dbReference type="Rhea" id="RHEA-COMP:11368"/>
        <dbReference type="ChEBI" id="CHEBI:29950"/>
        <dbReference type="ChEBI" id="CHEBI:82612"/>
        <dbReference type="ChEBI" id="CHEBI:85445"/>
        <dbReference type="ChEBI" id="CHEBI:85448"/>
        <dbReference type="EC" id="2.1.1.63"/>
    </reaction>
</comment>
<keyword evidence="4" id="KW-0227">DNA damage</keyword>
<reference evidence="8 9" key="1">
    <citation type="submission" date="2020-08" db="EMBL/GenBank/DDBJ databases">
        <title>Draft genome sequencing of an Anaerocolumna strain isolated from anoxic soil subjected to BSD treatment.</title>
        <authorList>
            <person name="Uek A."/>
            <person name="Tonouchi A."/>
        </authorList>
    </citation>
    <scope>NUCLEOTIDE SEQUENCE [LARGE SCALE GENOMIC DNA]</scope>
    <source>
        <strain evidence="8 9">CTTW</strain>
    </source>
</reference>
<accession>A0A7I8DL41</accession>
<evidence type="ECO:0000313" key="9">
    <source>
        <dbReference type="Proteomes" id="UP000515703"/>
    </source>
</evidence>
<evidence type="ECO:0000256" key="6">
    <source>
        <dbReference type="ARBA" id="ARBA00049348"/>
    </source>
</evidence>
<gene>
    <name evidence="8" type="ORF">bsdcttw_20830</name>
</gene>
<organism evidence="8 9">
    <name type="scientific">Anaerocolumna chitinilytica</name>
    <dbReference type="NCBI Taxonomy" id="1727145"/>
    <lineage>
        <taxon>Bacteria</taxon>
        <taxon>Bacillati</taxon>
        <taxon>Bacillota</taxon>
        <taxon>Clostridia</taxon>
        <taxon>Lachnospirales</taxon>
        <taxon>Lachnospiraceae</taxon>
        <taxon>Anaerocolumna</taxon>
    </lineage>
</organism>
<dbReference type="GO" id="GO:0003908">
    <property type="term" value="F:methylated-DNA-[protein]-cysteine S-methyltransferase activity"/>
    <property type="evidence" value="ECO:0007669"/>
    <property type="project" value="UniProtKB-EC"/>
</dbReference>
<evidence type="ECO:0000256" key="5">
    <source>
        <dbReference type="ARBA" id="ARBA00023204"/>
    </source>
</evidence>
<keyword evidence="2 8" id="KW-0489">Methyltransferase</keyword>
<dbReference type="InterPro" id="IPR052520">
    <property type="entry name" value="ATL_DNA_repair"/>
</dbReference>
<dbReference type="AlphaFoldDB" id="A0A7I8DL41"/>
<protein>
    <submittedName>
        <fullName evidence="8">Methyltransferase</fullName>
    </submittedName>
</protein>
<dbReference type="PROSITE" id="PS00374">
    <property type="entry name" value="MGMT"/>
    <property type="match status" value="1"/>
</dbReference>
<sequence>MEHSNIYEKIYEVVADIPVGKVATYGQVAWMAGHPGAHRVVGYAMSRVPEGLGLPCHRVVNKAGEMAPLHVFGGEGKQRLLLEQEGVIFLKNGHIDMKKCQWNIFESEESS</sequence>
<evidence type="ECO:0000256" key="3">
    <source>
        <dbReference type="ARBA" id="ARBA00022679"/>
    </source>
</evidence>
<dbReference type="Pfam" id="PF01035">
    <property type="entry name" value="DNA_binding_1"/>
    <property type="match status" value="1"/>
</dbReference>
<keyword evidence="5" id="KW-0234">DNA repair</keyword>